<keyword evidence="3" id="KW-1003">Cell membrane</keyword>
<evidence type="ECO:0000256" key="2">
    <source>
        <dbReference type="ARBA" id="ARBA00022448"/>
    </source>
</evidence>
<organism evidence="9 10">
    <name type="scientific">Ligilactobacillus acidipiscis</name>
    <dbReference type="NCBI Taxonomy" id="89059"/>
    <lineage>
        <taxon>Bacteria</taxon>
        <taxon>Bacillati</taxon>
        <taxon>Bacillota</taxon>
        <taxon>Bacilli</taxon>
        <taxon>Lactobacillales</taxon>
        <taxon>Lactobacillaceae</taxon>
        <taxon>Ligilactobacillus</taxon>
    </lineage>
</organism>
<comment type="caution">
    <text evidence="9">The sequence shown here is derived from an EMBL/GenBank/DDBJ whole genome shotgun (WGS) entry which is preliminary data.</text>
</comment>
<accession>A0A0R2K7T0</accession>
<evidence type="ECO:0000256" key="7">
    <source>
        <dbReference type="ARBA" id="ARBA00049663"/>
    </source>
</evidence>
<evidence type="ECO:0000256" key="8">
    <source>
        <dbReference type="SAM" id="Phobius"/>
    </source>
</evidence>
<dbReference type="PANTHER" id="PTHR30354">
    <property type="entry name" value="GNT FAMILY GLUCONATE TRANSPORTER"/>
    <property type="match status" value="1"/>
</dbReference>
<keyword evidence="5 8" id="KW-1133">Transmembrane helix</keyword>
<keyword evidence="2" id="KW-0813">Transport</keyword>
<evidence type="ECO:0000313" key="9">
    <source>
        <dbReference type="EMBL" id="KRN85583.1"/>
    </source>
</evidence>
<dbReference type="NCBIfam" id="TIGR00791">
    <property type="entry name" value="gntP"/>
    <property type="match status" value="1"/>
</dbReference>
<dbReference type="STRING" id="89059.LAC1533_0509"/>
<dbReference type="AlphaFoldDB" id="A0A0R2K7T0"/>
<dbReference type="PATRIC" id="fig|89059.3.peg.941"/>
<dbReference type="EMBL" id="JQBK01000021">
    <property type="protein sequence ID" value="KRN85583.1"/>
    <property type="molecule type" value="Genomic_DNA"/>
</dbReference>
<evidence type="ECO:0000256" key="1">
    <source>
        <dbReference type="ARBA" id="ARBA00004651"/>
    </source>
</evidence>
<feature type="transmembrane region" description="Helical" evidence="8">
    <location>
        <begin position="429"/>
        <end position="450"/>
    </location>
</feature>
<evidence type="ECO:0000256" key="5">
    <source>
        <dbReference type="ARBA" id="ARBA00022989"/>
    </source>
</evidence>
<dbReference type="Proteomes" id="UP000051491">
    <property type="component" value="Unassembled WGS sequence"/>
</dbReference>
<feature type="transmembrane region" description="Helical" evidence="8">
    <location>
        <begin position="6"/>
        <end position="27"/>
    </location>
</feature>
<dbReference type="GO" id="GO:0005886">
    <property type="term" value="C:plasma membrane"/>
    <property type="evidence" value="ECO:0007669"/>
    <property type="project" value="UniProtKB-SubCell"/>
</dbReference>
<feature type="transmembrane region" description="Helical" evidence="8">
    <location>
        <begin position="352"/>
        <end position="381"/>
    </location>
</feature>
<sequence>MHSYEGVFKMPLLVVSVSVVLLVVLIIKFKLETFSALLLISLLVGVALGIPLANVPQVIISGMAEQLGDLALIIACGSMIGKLLADAGGSYVIANRLIGRFGKAKMQLAVVLASAIIGFALFFEVGLVVLIPIIFEIARELKIPLAKLALPMGATLNTMHGLLPPHPAPTALAEIVGVNVGNVILVGIVVAIPTILISGPLWNTVLQHFFPGMYRYQIRLNGFDADEKSPCQQTLPHFSISLLTTMMPVILIGFLTVFRQFTHLSWRATSLVNFLADPDVAMLMSLLFAIYTMGKKQQRTMSQITHSLNKGIKQVALVVFLTGAGGAFKAVLEQGGVATYISSLFEGINFSPIVAGWLIAALMHVCLGSSTVAAMTSASLMGPLIVQTSADPVLVVLAIGVGSIFGDNVTDAGFWMVKEYFNFSVKETFLSWTTTTVMIAVAGLGTILLLDML</sequence>
<evidence type="ECO:0000256" key="3">
    <source>
        <dbReference type="ARBA" id="ARBA00022475"/>
    </source>
</evidence>
<feature type="transmembrane region" description="Helical" evidence="8">
    <location>
        <begin position="34"/>
        <end position="52"/>
    </location>
</feature>
<feature type="transmembrane region" description="Helical" evidence="8">
    <location>
        <begin position="238"/>
        <end position="258"/>
    </location>
</feature>
<feature type="transmembrane region" description="Helical" evidence="8">
    <location>
        <begin position="315"/>
        <end position="332"/>
    </location>
</feature>
<evidence type="ECO:0000313" key="10">
    <source>
        <dbReference type="Proteomes" id="UP000051491"/>
    </source>
</evidence>
<feature type="transmembrane region" description="Helical" evidence="8">
    <location>
        <begin position="393"/>
        <end position="417"/>
    </location>
</feature>
<proteinExistence type="inferred from homology"/>
<feature type="transmembrane region" description="Helical" evidence="8">
    <location>
        <begin position="72"/>
        <end position="94"/>
    </location>
</feature>
<dbReference type="Pfam" id="PF02447">
    <property type="entry name" value="GntP_permease"/>
    <property type="match status" value="1"/>
</dbReference>
<keyword evidence="6 8" id="KW-0472">Membrane</keyword>
<feature type="transmembrane region" description="Helical" evidence="8">
    <location>
        <begin position="270"/>
        <end position="294"/>
    </location>
</feature>
<dbReference type="InterPro" id="IPR003474">
    <property type="entry name" value="Glcn_transporter"/>
</dbReference>
<dbReference type="PANTHER" id="PTHR30354:SF22">
    <property type="entry name" value="HIGH-AFFINITY GLUCONATE TRANSPORTER"/>
    <property type="match status" value="1"/>
</dbReference>
<dbReference type="PIRSF" id="PIRSF002746">
    <property type="entry name" value="Gluconate_transporter"/>
    <property type="match status" value="1"/>
</dbReference>
<evidence type="ECO:0000256" key="6">
    <source>
        <dbReference type="ARBA" id="ARBA00023136"/>
    </source>
</evidence>
<feature type="transmembrane region" description="Helical" evidence="8">
    <location>
        <begin position="106"/>
        <end position="135"/>
    </location>
</feature>
<comment type="similarity">
    <text evidence="7">Belongs to the GntP permease family.</text>
</comment>
<gene>
    <name evidence="9" type="ORF">IV43_GL000897</name>
</gene>
<evidence type="ECO:0000256" key="4">
    <source>
        <dbReference type="ARBA" id="ARBA00022692"/>
    </source>
</evidence>
<keyword evidence="4 8" id="KW-0812">Transmembrane</keyword>
<feature type="transmembrane region" description="Helical" evidence="8">
    <location>
        <begin position="183"/>
        <end position="206"/>
    </location>
</feature>
<name>A0A0R2K7T0_9LACO</name>
<protein>
    <submittedName>
        <fullName evidence="9">Gluconate transporter</fullName>
    </submittedName>
</protein>
<dbReference type="GO" id="GO:0015128">
    <property type="term" value="F:gluconate transmembrane transporter activity"/>
    <property type="evidence" value="ECO:0007669"/>
    <property type="project" value="InterPro"/>
</dbReference>
<comment type="subcellular location">
    <subcellularLocation>
        <location evidence="1">Cell membrane</location>
        <topology evidence="1">Multi-pass membrane protein</topology>
    </subcellularLocation>
</comment>
<reference evidence="9 10" key="1">
    <citation type="journal article" date="2015" name="Genome Announc.">
        <title>Expanding the biotechnology potential of lactobacilli through comparative genomics of 213 strains and associated genera.</title>
        <authorList>
            <person name="Sun Z."/>
            <person name="Harris H.M."/>
            <person name="McCann A."/>
            <person name="Guo C."/>
            <person name="Argimon S."/>
            <person name="Zhang W."/>
            <person name="Yang X."/>
            <person name="Jeffery I.B."/>
            <person name="Cooney J.C."/>
            <person name="Kagawa T.F."/>
            <person name="Liu W."/>
            <person name="Song Y."/>
            <person name="Salvetti E."/>
            <person name="Wrobel A."/>
            <person name="Rasinkangas P."/>
            <person name="Parkhill J."/>
            <person name="Rea M.C."/>
            <person name="O'Sullivan O."/>
            <person name="Ritari J."/>
            <person name="Douillard F.P."/>
            <person name="Paul Ross R."/>
            <person name="Yang R."/>
            <person name="Briner A.E."/>
            <person name="Felis G.E."/>
            <person name="de Vos W.M."/>
            <person name="Barrangou R."/>
            <person name="Klaenhammer T.R."/>
            <person name="Caufield P.W."/>
            <person name="Cui Y."/>
            <person name="Zhang H."/>
            <person name="O'Toole P.W."/>
        </authorList>
    </citation>
    <scope>NUCLEOTIDE SEQUENCE [LARGE SCALE GENOMIC DNA]</scope>
    <source>
        <strain evidence="9 10">DSM 15353</strain>
    </source>
</reference>